<proteinExistence type="predicted"/>
<evidence type="ECO:0000313" key="3">
    <source>
        <dbReference type="Proteomes" id="UP000254866"/>
    </source>
</evidence>
<keyword evidence="3" id="KW-1185">Reference proteome</keyword>
<evidence type="ECO:0000313" key="2">
    <source>
        <dbReference type="EMBL" id="RDL40067.1"/>
    </source>
</evidence>
<dbReference type="AlphaFoldDB" id="A0A370TX23"/>
<name>A0A370TX23_9HELO</name>
<dbReference type="GeneID" id="43592895"/>
<dbReference type="Proteomes" id="UP000254866">
    <property type="component" value="Unassembled WGS sequence"/>
</dbReference>
<keyword evidence="1" id="KW-1133">Transmembrane helix</keyword>
<keyword evidence="1" id="KW-0472">Membrane</keyword>
<dbReference type="EMBL" id="NPIC01000001">
    <property type="protein sequence ID" value="RDL40067.1"/>
    <property type="molecule type" value="Genomic_DNA"/>
</dbReference>
<sequence length="177" mass="20304">MASASTSWRTQLRSPRATEAPKESVITRLLISPLIFISFLFSLALIDSRNYSFRQHSHPNSQDAPTTIFGRIKAFLHPIFFKRISSPYVYVKSPEAKSSGAGNGTREEEPWHWHTHQRKMMKAEMDDAFRLRRSVMLVLIGLLIGTILVLATVIRWGWGLLIRKIVENHGIGMYLPW</sequence>
<feature type="transmembrane region" description="Helical" evidence="1">
    <location>
        <begin position="25"/>
        <end position="46"/>
    </location>
</feature>
<comment type="caution">
    <text evidence="2">The sequence shown here is derived from an EMBL/GenBank/DDBJ whole genome shotgun (WGS) entry which is preliminary data.</text>
</comment>
<protein>
    <submittedName>
        <fullName evidence="2">Uncharacterized protein</fullName>
    </submittedName>
</protein>
<reference evidence="2 3" key="1">
    <citation type="journal article" date="2018" name="IMA Fungus">
        <title>IMA Genome-F 9: Draft genome sequence of Annulohypoxylon stygium, Aspergillus mulundensis, Berkeleyomyces basicola (syn. Thielaviopsis basicola), Ceratocystis smalleyi, two Cercospora beticola strains, Coleophoma cylindrospora, Fusarium fracticaudum, Phialophora cf. hyalina, and Morchella septimelata.</title>
        <authorList>
            <person name="Wingfield B.D."/>
            <person name="Bills G.F."/>
            <person name="Dong Y."/>
            <person name="Huang W."/>
            <person name="Nel W.J."/>
            <person name="Swalarsk-Parry B.S."/>
            <person name="Vaghefi N."/>
            <person name="Wilken P.M."/>
            <person name="An Z."/>
            <person name="de Beer Z.W."/>
            <person name="De Vos L."/>
            <person name="Chen L."/>
            <person name="Duong T.A."/>
            <person name="Gao Y."/>
            <person name="Hammerbacher A."/>
            <person name="Kikkert J.R."/>
            <person name="Li Y."/>
            <person name="Li H."/>
            <person name="Li K."/>
            <person name="Li Q."/>
            <person name="Liu X."/>
            <person name="Ma X."/>
            <person name="Naidoo K."/>
            <person name="Pethybridge S.J."/>
            <person name="Sun J."/>
            <person name="Steenkamp E.T."/>
            <person name="van der Nest M.A."/>
            <person name="van Wyk S."/>
            <person name="Wingfield M.J."/>
            <person name="Xiong C."/>
            <person name="Yue Q."/>
            <person name="Zhang X."/>
        </authorList>
    </citation>
    <scope>NUCLEOTIDE SEQUENCE [LARGE SCALE GENOMIC DNA]</scope>
    <source>
        <strain evidence="2 3">BP 5553</strain>
    </source>
</reference>
<evidence type="ECO:0000256" key="1">
    <source>
        <dbReference type="SAM" id="Phobius"/>
    </source>
</evidence>
<gene>
    <name evidence="2" type="ORF">BP5553_00046</name>
</gene>
<organism evidence="2 3">
    <name type="scientific">Venustampulla echinocandica</name>
    <dbReference type="NCBI Taxonomy" id="2656787"/>
    <lineage>
        <taxon>Eukaryota</taxon>
        <taxon>Fungi</taxon>
        <taxon>Dikarya</taxon>
        <taxon>Ascomycota</taxon>
        <taxon>Pezizomycotina</taxon>
        <taxon>Leotiomycetes</taxon>
        <taxon>Helotiales</taxon>
        <taxon>Pleuroascaceae</taxon>
        <taxon>Venustampulla</taxon>
    </lineage>
</organism>
<dbReference type="RefSeq" id="XP_031872723.1">
    <property type="nucleotide sequence ID" value="XM_032008669.1"/>
</dbReference>
<dbReference type="OrthoDB" id="4156595at2759"/>
<feature type="transmembrane region" description="Helical" evidence="1">
    <location>
        <begin position="135"/>
        <end position="158"/>
    </location>
</feature>
<accession>A0A370TX23</accession>
<keyword evidence="1" id="KW-0812">Transmembrane</keyword>